<evidence type="ECO:0000256" key="1">
    <source>
        <dbReference type="SAM" id="Phobius"/>
    </source>
</evidence>
<gene>
    <name evidence="2" type="ORF">L9059_24065</name>
</gene>
<dbReference type="RefSeq" id="WP_247293384.1">
    <property type="nucleotide sequence ID" value="NZ_JAKNRW010000030.1"/>
</dbReference>
<name>A0ABT0F5C8_9PSED</name>
<organism evidence="2 3">
    <name type="scientific">Pseudomonas violetae</name>
    <dbReference type="NCBI Taxonomy" id="2915813"/>
    <lineage>
        <taxon>Bacteria</taxon>
        <taxon>Pseudomonadati</taxon>
        <taxon>Pseudomonadota</taxon>
        <taxon>Gammaproteobacteria</taxon>
        <taxon>Pseudomonadales</taxon>
        <taxon>Pseudomonadaceae</taxon>
        <taxon>Pseudomonas</taxon>
    </lineage>
</organism>
<feature type="transmembrane region" description="Helical" evidence="1">
    <location>
        <begin position="55"/>
        <end position="77"/>
    </location>
</feature>
<accession>A0ABT0F5C8</accession>
<evidence type="ECO:0000313" key="3">
    <source>
        <dbReference type="Proteomes" id="UP001299876"/>
    </source>
</evidence>
<keyword evidence="1" id="KW-0812">Transmembrane</keyword>
<feature type="transmembrane region" description="Helical" evidence="1">
    <location>
        <begin position="89"/>
        <end position="107"/>
    </location>
</feature>
<keyword evidence="1" id="KW-1133">Transmembrane helix</keyword>
<sequence length="156" mass="17834">MMQGHEGKADKWEVRVSSLPREYTVEEFTEDYADYIASELDKDWRDDLFSWSLKWIGSGLCFVGGLFLIFGPSTIMVSTFSGPNFFQIFQLYPAPIVSVGGIIFGVHKWISQSKVPMTPEAYLLHYYSVLGPDDTELNERVDVRHVGEDIFYISCI</sequence>
<keyword evidence="1" id="KW-0472">Membrane</keyword>
<evidence type="ECO:0000313" key="2">
    <source>
        <dbReference type="EMBL" id="MCK1793195.1"/>
    </source>
</evidence>
<reference evidence="2 3" key="1">
    <citation type="submission" date="2022-02" db="EMBL/GenBank/DDBJ databases">
        <title>Comparative genomics of the first Antarctic Pseudomonas spp. capable of biotransforming 2,4,6-Trinitrotoluene.</title>
        <authorList>
            <person name="Cabrera M.A."/>
            <person name="Marquez S.L."/>
            <person name="Perez-Donoso J.M."/>
        </authorList>
    </citation>
    <scope>NUCLEOTIDE SEQUENCE [LARGE SCALE GENOMIC DNA]</scope>
    <source>
        <strain evidence="2 3">TNT19</strain>
    </source>
</reference>
<protein>
    <submittedName>
        <fullName evidence="2">Uncharacterized protein</fullName>
    </submittedName>
</protein>
<dbReference type="Proteomes" id="UP001299876">
    <property type="component" value="Unassembled WGS sequence"/>
</dbReference>
<keyword evidence="3" id="KW-1185">Reference proteome</keyword>
<proteinExistence type="predicted"/>
<dbReference type="EMBL" id="JAKNRW010000030">
    <property type="protein sequence ID" value="MCK1793195.1"/>
    <property type="molecule type" value="Genomic_DNA"/>
</dbReference>
<comment type="caution">
    <text evidence="2">The sequence shown here is derived from an EMBL/GenBank/DDBJ whole genome shotgun (WGS) entry which is preliminary data.</text>
</comment>